<keyword evidence="2" id="KW-1003">Cell membrane</keyword>
<evidence type="ECO:0000256" key="3">
    <source>
        <dbReference type="ARBA" id="ARBA00022500"/>
    </source>
</evidence>
<dbReference type="SUPFAM" id="SSF101801">
    <property type="entry name" value="Surface presentation of antigens (SPOA)"/>
    <property type="match status" value="1"/>
</dbReference>
<evidence type="ECO:0000256" key="1">
    <source>
        <dbReference type="ARBA" id="ARBA00004202"/>
    </source>
</evidence>
<dbReference type="GO" id="GO:0005886">
    <property type="term" value="C:plasma membrane"/>
    <property type="evidence" value="ECO:0007669"/>
    <property type="project" value="UniProtKB-SubCell"/>
</dbReference>
<dbReference type="EMBL" id="WTYE01000001">
    <property type="protein sequence ID" value="MXP33378.1"/>
    <property type="molecule type" value="Genomic_DNA"/>
</dbReference>
<evidence type="ECO:0000256" key="5">
    <source>
        <dbReference type="ARBA" id="ARBA00023136"/>
    </source>
</evidence>
<reference evidence="8 10" key="1">
    <citation type="submission" date="2019-12" db="EMBL/GenBank/DDBJ databases">
        <title>Genomic-based taxomic classification of the family Erythrobacteraceae.</title>
        <authorList>
            <person name="Xu L."/>
        </authorList>
    </citation>
    <scope>NUCLEOTIDE SEQUENCE [LARGE SCALE GENOMIC DNA]</scope>
    <source>
        <strain evidence="8 10">JCM 16677</strain>
    </source>
</reference>
<keyword evidence="10" id="KW-1185">Reference proteome</keyword>
<dbReference type="EMBL" id="WTYE01000001">
    <property type="protein sequence ID" value="MXP30618.1"/>
    <property type="molecule type" value="Genomic_DNA"/>
</dbReference>
<dbReference type="Pfam" id="PF01052">
    <property type="entry name" value="FliMN_C"/>
    <property type="match status" value="1"/>
</dbReference>
<dbReference type="Gene3D" id="2.30.330.10">
    <property type="entry name" value="SpoA-like"/>
    <property type="match status" value="1"/>
</dbReference>
<organism evidence="8 10">
    <name type="scientific">Parerythrobacter jejuensis</name>
    <dbReference type="NCBI Taxonomy" id="795812"/>
    <lineage>
        <taxon>Bacteria</taxon>
        <taxon>Pseudomonadati</taxon>
        <taxon>Pseudomonadota</taxon>
        <taxon>Alphaproteobacteria</taxon>
        <taxon>Sphingomonadales</taxon>
        <taxon>Erythrobacteraceae</taxon>
        <taxon>Parerythrobacter</taxon>
    </lineage>
</organism>
<accession>A0A845AUW0</accession>
<evidence type="ECO:0000256" key="6">
    <source>
        <dbReference type="ARBA" id="ARBA00025044"/>
    </source>
</evidence>
<proteinExistence type="predicted"/>
<evidence type="ECO:0000313" key="8">
    <source>
        <dbReference type="EMBL" id="MXP30618.1"/>
    </source>
</evidence>
<dbReference type="InterPro" id="IPR001543">
    <property type="entry name" value="FliN-like_C"/>
</dbReference>
<keyword evidence="5" id="KW-0472">Membrane</keyword>
<evidence type="ECO:0000259" key="7">
    <source>
        <dbReference type="Pfam" id="PF01052"/>
    </source>
</evidence>
<keyword evidence="3" id="KW-0145">Chemotaxis</keyword>
<dbReference type="GO" id="GO:0097588">
    <property type="term" value="P:archaeal or bacterial-type flagellum-dependent cell motility"/>
    <property type="evidence" value="ECO:0007669"/>
    <property type="project" value="UniProtKB-KW"/>
</dbReference>
<dbReference type="RefSeq" id="WP_160778146.1">
    <property type="nucleotide sequence ID" value="NZ_BAAAZF010000001.1"/>
</dbReference>
<dbReference type="GO" id="GO:0006935">
    <property type="term" value="P:chemotaxis"/>
    <property type="evidence" value="ECO:0007669"/>
    <property type="project" value="UniProtKB-KW"/>
</dbReference>
<protein>
    <recommendedName>
        <fullName evidence="7">Flagellar motor switch protein FliN-like C-terminal domain-containing protein</fullName>
    </recommendedName>
</protein>
<dbReference type="InterPro" id="IPR036429">
    <property type="entry name" value="SpoA-like_sf"/>
</dbReference>
<comment type="function">
    <text evidence="6">FliM is one of three proteins (FliG, FliN, FliM) that forms the rotor-mounted switch complex (C ring), located at the base of the basal body. This complex interacts with the CheY and CheZ chemotaxis proteins, in addition to contacting components of the motor that determine the direction of flagellar rotation.</text>
</comment>
<name>A0A845AUW0_9SPHN</name>
<dbReference type="Gene3D" id="3.40.1550.10">
    <property type="entry name" value="CheC-like"/>
    <property type="match status" value="1"/>
</dbReference>
<gene>
    <name evidence="8" type="ORF">GRI94_02140</name>
    <name evidence="9" type="ORF">GRI94_16230</name>
</gene>
<evidence type="ECO:0000313" key="10">
    <source>
        <dbReference type="Proteomes" id="UP000446786"/>
    </source>
</evidence>
<evidence type="ECO:0000256" key="2">
    <source>
        <dbReference type="ARBA" id="ARBA00022475"/>
    </source>
</evidence>
<dbReference type="InterPro" id="IPR028976">
    <property type="entry name" value="CheC-like_sf"/>
</dbReference>
<dbReference type="Proteomes" id="UP000446786">
    <property type="component" value="Unassembled WGS sequence"/>
</dbReference>
<feature type="domain" description="Flagellar motor switch protein FliN-like C-terminal" evidence="7">
    <location>
        <begin position="233"/>
        <end position="293"/>
    </location>
</feature>
<comment type="subcellular location">
    <subcellularLocation>
        <location evidence="1">Cell membrane</location>
        <topology evidence="1">Peripheral membrane protein</topology>
    </subcellularLocation>
</comment>
<dbReference type="OrthoDB" id="7421075at2"/>
<evidence type="ECO:0000256" key="4">
    <source>
        <dbReference type="ARBA" id="ARBA00022779"/>
    </source>
</evidence>
<sequence length="294" mass="31067">MKTTHDFVAERALANHCPQLLENPDKGEERRAATASFLTAACHAIPDRLQPLLLAKRPVVEAGEAETQTAASLMRSIGSEAANFAVDMGPAMPRMLVSIDLATAVSLTDRLFGGDGKTNGEVPASLPLSASLALERVVLAVSESFITAARIERQEPDIVCESDIARLAPFPRGEYCVSWTFKVTQEGSDVWSMQIALLESDLGKFSGSATKEAVVQTATDGEDPSGLGSFGLIPLPLIAVLAELKLPLDRLSSLAAGDILPLAPARSIPLQLGSRTIARGAIGTLDERVALQLS</sequence>
<evidence type="ECO:0000313" key="9">
    <source>
        <dbReference type="EMBL" id="MXP33378.1"/>
    </source>
</evidence>
<keyword evidence="4" id="KW-0283">Flagellar rotation</keyword>
<dbReference type="AlphaFoldDB" id="A0A845AUW0"/>
<comment type="caution">
    <text evidence="8">The sequence shown here is derived from an EMBL/GenBank/DDBJ whole genome shotgun (WGS) entry which is preliminary data.</text>
</comment>